<evidence type="ECO:0000259" key="9">
    <source>
        <dbReference type="Pfam" id="PF12697"/>
    </source>
</evidence>
<comment type="caution">
    <text evidence="10">The sequence shown here is derived from an EMBL/GenBank/DDBJ whole genome shotgun (WGS) entry which is preliminary data.</text>
</comment>
<proteinExistence type="inferred from homology"/>
<evidence type="ECO:0000313" key="11">
    <source>
        <dbReference type="Proteomes" id="UP001293254"/>
    </source>
</evidence>
<gene>
    <name evidence="10" type="ORF">Salat_0463800</name>
</gene>
<dbReference type="GO" id="GO:0006351">
    <property type="term" value="P:DNA-templated transcription"/>
    <property type="evidence" value="ECO:0007669"/>
    <property type="project" value="InterPro"/>
</dbReference>
<dbReference type="GO" id="GO:0003676">
    <property type="term" value="F:nucleic acid binding"/>
    <property type="evidence" value="ECO:0007669"/>
    <property type="project" value="InterPro"/>
</dbReference>
<keyword evidence="6" id="KW-0472">Membrane</keyword>
<sequence>MQLHPRHFGRDLRDKLVAKLMKDVEGTCSGRHGFIVAITGIESVGKGLIRDGTGFVTFPVKYQCVVFRPFKGEILEAVVTMVNKMGFFAEAGPVQIFVSNHLIPDDMEFQSGDIPNYTTSDGSVKIQKDSEVQPLDDELGTGCCSADTEEFWAFKSGQYYSMKYDVRRTKEDMIGRIAVGLVVGFVGYVYVALRPPSPKICGSPGGPPVTSPRVRLGDGRHLAYKERGLPREQAKHKIIVVHGFGDSKGFKLPISEELLKELKIYLLAFDRAGYGESDPNPKRSLKSDAFDVQEIADKLQLGPKFYVIGIALGAYPVYACLKYIPHRLSGAALVVPLTNYWWRCFPAELSKKGLSGLVPQDRWAFTVAHYTPWLLHWWLTRKWIPSFSFLEGKTDLFSSSDLEILKHLDGPQNEEQEKVEQQGAHESLNRDMMVSFGKWEFEPTDISNPFPNNEGYVHMWQGYEDKIFPFELNRYIAERLPWIRYHEVADAGHLLIYKAAHCEAIFRALVSS</sequence>
<comment type="subcellular location">
    <subcellularLocation>
        <location evidence="1">Nucleus</location>
    </subcellularLocation>
</comment>
<dbReference type="InterPro" id="IPR036898">
    <property type="entry name" value="RNA_pol_Rpb7-like_N_sf"/>
</dbReference>
<comment type="similarity">
    <text evidence="2">Belongs to the eukaryotic RPB7/RPC8 RNA polymerase subunit family.</text>
</comment>
<dbReference type="InterPro" id="IPR003029">
    <property type="entry name" value="S1_domain"/>
</dbReference>
<dbReference type="SUPFAM" id="SSF53474">
    <property type="entry name" value="alpha/beta-Hydrolases"/>
    <property type="match status" value="1"/>
</dbReference>
<dbReference type="InterPro" id="IPR029058">
    <property type="entry name" value="AB_hydrolase_fold"/>
</dbReference>
<dbReference type="CDD" id="cd04329">
    <property type="entry name" value="RNAP_II_Rpb7_N"/>
    <property type="match status" value="1"/>
</dbReference>
<keyword evidence="4" id="KW-0804">Transcription</keyword>
<dbReference type="Pfam" id="PF12697">
    <property type="entry name" value="Abhydrolase_6"/>
    <property type="match status" value="1"/>
</dbReference>
<name>A0AAE2D0Z5_9LAMI</name>
<evidence type="ECO:0000259" key="8">
    <source>
        <dbReference type="Pfam" id="PF03876"/>
    </source>
</evidence>
<feature type="domain" description="RNA polymerase Rpb7-like N-terminal" evidence="8">
    <location>
        <begin position="2"/>
        <end position="54"/>
    </location>
</feature>
<dbReference type="InterPro" id="IPR005576">
    <property type="entry name" value="Rpb7-like_N"/>
</dbReference>
<dbReference type="GO" id="GO:0055029">
    <property type="term" value="C:nuclear DNA-directed RNA polymerase complex"/>
    <property type="evidence" value="ECO:0007669"/>
    <property type="project" value="UniProtKB-ARBA"/>
</dbReference>
<evidence type="ECO:0000313" key="10">
    <source>
        <dbReference type="EMBL" id="KAK4441289.1"/>
    </source>
</evidence>
<evidence type="ECO:0000256" key="3">
    <source>
        <dbReference type="ARBA" id="ARBA00022478"/>
    </source>
</evidence>
<keyword evidence="5" id="KW-0539">Nucleus</keyword>
<reference evidence="10" key="1">
    <citation type="submission" date="2020-06" db="EMBL/GenBank/DDBJ databases">
        <authorList>
            <person name="Li T."/>
            <person name="Hu X."/>
            <person name="Zhang T."/>
            <person name="Song X."/>
            <person name="Zhang H."/>
            <person name="Dai N."/>
            <person name="Sheng W."/>
            <person name="Hou X."/>
            <person name="Wei L."/>
        </authorList>
    </citation>
    <scope>NUCLEOTIDE SEQUENCE</scope>
    <source>
        <strain evidence="10">3651</strain>
        <tissue evidence="10">Leaf</tissue>
    </source>
</reference>
<dbReference type="Gene3D" id="2.40.50.140">
    <property type="entry name" value="Nucleic acid-binding proteins"/>
    <property type="match status" value="1"/>
</dbReference>
<evidence type="ECO:0000256" key="1">
    <source>
        <dbReference type="ARBA" id="ARBA00004123"/>
    </source>
</evidence>
<dbReference type="InterPro" id="IPR000073">
    <property type="entry name" value="AB_hydrolase_1"/>
</dbReference>
<dbReference type="Gene3D" id="3.40.50.1820">
    <property type="entry name" value="alpha/beta hydrolase"/>
    <property type="match status" value="1"/>
</dbReference>
<dbReference type="EMBL" id="JACGWO010000001">
    <property type="protein sequence ID" value="KAK4441289.1"/>
    <property type="molecule type" value="Genomic_DNA"/>
</dbReference>
<dbReference type="Proteomes" id="UP001293254">
    <property type="component" value="Unassembled WGS sequence"/>
</dbReference>
<evidence type="ECO:0000256" key="2">
    <source>
        <dbReference type="ARBA" id="ARBA00009307"/>
    </source>
</evidence>
<dbReference type="SUPFAM" id="SSF50249">
    <property type="entry name" value="Nucleic acid-binding proteins"/>
    <property type="match status" value="1"/>
</dbReference>
<feature type="domain" description="S1 motif" evidence="7">
    <location>
        <begin position="69"/>
        <end position="132"/>
    </location>
</feature>
<dbReference type="PANTHER" id="PTHR45763">
    <property type="entry name" value="HYDROLASE, ALPHA/BETA FOLD FAMILY PROTEIN, EXPRESSED-RELATED"/>
    <property type="match status" value="1"/>
</dbReference>
<evidence type="ECO:0000256" key="5">
    <source>
        <dbReference type="ARBA" id="ARBA00023242"/>
    </source>
</evidence>
<dbReference type="FunFam" id="2.40.50.140:FF:000043">
    <property type="entry name" value="DNA-directed RNA polymerase II subunit RPB7"/>
    <property type="match status" value="1"/>
</dbReference>
<dbReference type="FunFam" id="3.30.1490.120:FF:000001">
    <property type="entry name" value="DNA-directed RNA polymerase II subunit RPB7"/>
    <property type="match status" value="1"/>
</dbReference>
<dbReference type="GO" id="GO:0016787">
    <property type="term" value="F:hydrolase activity"/>
    <property type="evidence" value="ECO:0007669"/>
    <property type="project" value="UniProtKB-ARBA"/>
</dbReference>
<keyword evidence="6" id="KW-0812">Transmembrane</keyword>
<dbReference type="FunFam" id="3.40.50.1820:FF:000270">
    <property type="entry name" value="Alpha/beta-Hydrolases superfamily protein"/>
    <property type="match status" value="1"/>
</dbReference>
<evidence type="ECO:0000259" key="7">
    <source>
        <dbReference type="Pfam" id="PF00575"/>
    </source>
</evidence>
<accession>A0AAE2D0Z5</accession>
<dbReference type="Gene3D" id="3.30.1490.120">
    <property type="entry name" value="RNA polymerase Rpb7-like, N-terminal domain"/>
    <property type="match status" value="1"/>
</dbReference>
<evidence type="ECO:0000256" key="6">
    <source>
        <dbReference type="SAM" id="Phobius"/>
    </source>
</evidence>
<dbReference type="PANTHER" id="PTHR45763:SF21">
    <property type="entry name" value="ALPHA_BETA-HYDROLASES SUPERFAMILY PROTEIN"/>
    <property type="match status" value="1"/>
</dbReference>
<dbReference type="Pfam" id="PF03876">
    <property type="entry name" value="SHS2_Rpb7-N"/>
    <property type="match status" value="1"/>
</dbReference>
<organism evidence="10 11">
    <name type="scientific">Sesamum alatum</name>
    <dbReference type="NCBI Taxonomy" id="300844"/>
    <lineage>
        <taxon>Eukaryota</taxon>
        <taxon>Viridiplantae</taxon>
        <taxon>Streptophyta</taxon>
        <taxon>Embryophyta</taxon>
        <taxon>Tracheophyta</taxon>
        <taxon>Spermatophyta</taxon>
        <taxon>Magnoliopsida</taxon>
        <taxon>eudicotyledons</taxon>
        <taxon>Gunneridae</taxon>
        <taxon>Pentapetalae</taxon>
        <taxon>asterids</taxon>
        <taxon>lamiids</taxon>
        <taxon>Lamiales</taxon>
        <taxon>Pedaliaceae</taxon>
        <taxon>Sesamum</taxon>
    </lineage>
</organism>
<feature type="transmembrane region" description="Helical" evidence="6">
    <location>
        <begin position="173"/>
        <end position="193"/>
    </location>
</feature>
<evidence type="ECO:0000256" key="4">
    <source>
        <dbReference type="ARBA" id="ARBA00023163"/>
    </source>
</evidence>
<protein>
    <submittedName>
        <fullName evidence="10">DNA-directed RNA polymerase II subunit RPB7</fullName>
    </submittedName>
</protein>
<dbReference type="SUPFAM" id="SSF88798">
    <property type="entry name" value="N-terminal, heterodimerisation domain of RBP7 (RpoE)"/>
    <property type="match status" value="1"/>
</dbReference>
<keyword evidence="11" id="KW-1185">Reference proteome</keyword>
<reference evidence="10" key="2">
    <citation type="journal article" date="2024" name="Plant">
        <title>Genomic evolution and insights into agronomic trait innovations of Sesamum species.</title>
        <authorList>
            <person name="Miao H."/>
            <person name="Wang L."/>
            <person name="Qu L."/>
            <person name="Liu H."/>
            <person name="Sun Y."/>
            <person name="Le M."/>
            <person name="Wang Q."/>
            <person name="Wei S."/>
            <person name="Zheng Y."/>
            <person name="Lin W."/>
            <person name="Duan Y."/>
            <person name="Cao H."/>
            <person name="Xiong S."/>
            <person name="Wang X."/>
            <person name="Wei L."/>
            <person name="Li C."/>
            <person name="Ma Q."/>
            <person name="Ju M."/>
            <person name="Zhao R."/>
            <person name="Li G."/>
            <person name="Mu C."/>
            <person name="Tian Q."/>
            <person name="Mei H."/>
            <person name="Zhang T."/>
            <person name="Gao T."/>
            <person name="Zhang H."/>
        </authorList>
    </citation>
    <scope>NUCLEOTIDE SEQUENCE</scope>
    <source>
        <strain evidence="10">3651</strain>
    </source>
</reference>
<dbReference type="Pfam" id="PF00575">
    <property type="entry name" value="S1"/>
    <property type="match status" value="1"/>
</dbReference>
<feature type="domain" description="AB hydrolase-1" evidence="9">
    <location>
        <begin position="238"/>
        <end position="497"/>
    </location>
</feature>
<dbReference type="AlphaFoldDB" id="A0AAE2D0Z5"/>
<keyword evidence="3 10" id="KW-0240">DNA-directed RNA polymerase</keyword>
<keyword evidence="6" id="KW-1133">Transmembrane helix</keyword>
<dbReference type="InterPro" id="IPR012340">
    <property type="entry name" value="NA-bd_OB-fold"/>
</dbReference>